<feature type="transmembrane region" description="Helical" evidence="1">
    <location>
        <begin position="580"/>
        <end position="602"/>
    </location>
</feature>
<proteinExistence type="predicted"/>
<name>A0A0L6VIZ1_9BASI</name>
<accession>A0A0L6VIZ1</accession>
<keyword evidence="3" id="KW-1185">Reference proteome</keyword>
<keyword evidence="1" id="KW-0472">Membrane</keyword>
<dbReference type="Proteomes" id="UP000037035">
    <property type="component" value="Unassembled WGS sequence"/>
</dbReference>
<evidence type="ECO:0000313" key="2">
    <source>
        <dbReference type="EMBL" id="KNZ60718.1"/>
    </source>
</evidence>
<keyword evidence="1" id="KW-0812">Transmembrane</keyword>
<gene>
    <name evidence="2" type="ORF">VP01_1510g2</name>
</gene>
<feature type="transmembrane region" description="Helical" evidence="1">
    <location>
        <begin position="957"/>
        <end position="978"/>
    </location>
</feature>
<keyword evidence="1" id="KW-1133">Transmembrane helix</keyword>
<protein>
    <submittedName>
        <fullName evidence="2">Uncharacterized protein</fullName>
    </submittedName>
</protein>
<evidence type="ECO:0000256" key="1">
    <source>
        <dbReference type="SAM" id="Phobius"/>
    </source>
</evidence>
<feature type="transmembrane region" description="Helical" evidence="1">
    <location>
        <begin position="1177"/>
        <end position="1197"/>
    </location>
</feature>
<dbReference type="AlphaFoldDB" id="A0A0L6VIZ1"/>
<feature type="transmembrane region" description="Helical" evidence="1">
    <location>
        <begin position="1148"/>
        <end position="1171"/>
    </location>
</feature>
<feature type="transmembrane region" description="Helical" evidence="1">
    <location>
        <begin position="550"/>
        <end position="568"/>
    </location>
</feature>
<dbReference type="EMBL" id="LAVV01005676">
    <property type="protein sequence ID" value="KNZ60718.1"/>
    <property type="molecule type" value="Genomic_DNA"/>
</dbReference>
<evidence type="ECO:0000313" key="3">
    <source>
        <dbReference type="Proteomes" id="UP000037035"/>
    </source>
</evidence>
<sequence>MSPVISCLLIGPGEWACAYPHPTSIHEAYMAEMDFDQLPSQHALQKKLAQLPAVDMQKVPGSFCCYSNHPPKVIQPSFDAQSLCRLHNYLVELGWQLGWSMLHVNCRQLSKFFFAVKGPNLNQAMTNLITLETSLMGHENATIPPPVFMLLKFQIFHIAFFSISKCSSLLFLINARSVLSWGALKTLQKEISAENSVPATGGKLIQGTQEKSLKELEILMKQKPKKLSIVASQSHSISSSLELLQNFSKSFVGPCSFNVSTNTLTTTTKALSLLECYFILADSISTFAAPYFVLLDIKKEATVRNPLFHIFTTPKGEAMIACCLDKKISLTLELLIINTLLTIPMFEGGFLGSSGVIAVLYTVYRMAMCTHCPPFWGGDWNLFFSANSAISYTGGFFAALPSKIKQNKTKEMDKTCSYKSKYLGNEIQGVISYETSMSGMFTKKKNSLNFLKLNHCGKQDNSELKCLFSHVVTLFSHSRFLNISCFSPLCVRFSSSARCANLYNPQILLGINSFQVFSRHRLLLNITHGCQPQDLNLLPVVKLVVIPPHVLFFFVWWIGCLFSLVFPFSPPPLLSHFNPLGIYFIFLVLSSFVFFFLFCLFAEISPLVSSENFLLCSHSSPHHHSSQLFRCEPFISHVSLFHSHSHSLFHVVWFRFSSYLVHGIWWFLDVSCFSPLCSHLSPHHHFLRFWFSKIMHTPSPSIRILQPCFHPNSTFFICRCLGTATVHQSLVESLLENGFSNNRSFLGISTLVDITLWLENKPKTNWLRDTKLISYRPSLNYYWLLTQLLLFTHSIQTPHFQIKVISVSIKILLNLLMKRGVMEESLRRGRSKETVDCADYKIRRRKERKRRNEIRMVSVEELSSKSVVECGSERNELVKGETYLANFQCSVPSSTLREVSISMKGTLQGTSLQENHFCEGIWRLGKTPLYLYFNLVFTCKHHITPSQDYLKTCITTYLYIGIMTPCIIFTLGTTIFPFSMSIHICLEINPIRGSVYIQFLTSKRTDIIVRALVEIDEPLILKAFKASSKPNFNLHSRLSSRIMICMQCEINLTFSLTTSIVFQPPTLSINFLFWADLVSFPQTTVLNFCRFVLILYPTGHSILPLPYLPLLSHSTITNLHTISLQLNSKLQSSLQNQYNYRLQFAIELTFILITHFNSPLYCLLIFLFVFLYLLNNFAVNIPLIYLDLYFWFLVLAIKPLNTNRTHYNSFTVLLNHYEQQVMGSFICASQLPLQIVLGLYSDRQNYDGKISQSRTSDN</sequence>
<comment type="caution">
    <text evidence="2">The sequence shown here is derived from an EMBL/GenBank/DDBJ whole genome shotgun (WGS) entry which is preliminary data.</text>
</comment>
<organism evidence="2 3">
    <name type="scientific">Puccinia sorghi</name>
    <dbReference type="NCBI Taxonomy" id="27349"/>
    <lineage>
        <taxon>Eukaryota</taxon>
        <taxon>Fungi</taxon>
        <taxon>Dikarya</taxon>
        <taxon>Basidiomycota</taxon>
        <taxon>Pucciniomycotina</taxon>
        <taxon>Pucciniomycetes</taxon>
        <taxon>Pucciniales</taxon>
        <taxon>Pucciniaceae</taxon>
        <taxon>Puccinia</taxon>
    </lineage>
</organism>
<reference evidence="2 3" key="1">
    <citation type="submission" date="2015-08" db="EMBL/GenBank/DDBJ databases">
        <title>Next Generation Sequencing and Analysis of the Genome of Puccinia sorghi L Schw, the Causal Agent of Maize Common Rust.</title>
        <authorList>
            <person name="Rochi L."/>
            <person name="Burguener G."/>
            <person name="Darino M."/>
            <person name="Turjanski A."/>
            <person name="Kreff E."/>
            <person name="Dieguez M.J."/>
            <person name="Sacco F."/>
        </authorList>
    </citation>
    <scope>NUCLEOTIDE SEQUENCE [LARGE SCALE GENOMIC DNA]</scope>
    <source>
        <strain evidence="2 3">RO10H11247</strain>
    </source>
</reference>
<dbReference type="VEuPathDB" id="FungiDB:VP01_1510g2"/>
<feature type="transmembrane region" description="Helical" evidence="1">
    <location>
        <begin position="334"/>
        <end position="360"/>
    </location>
</feature>